<name>A0A2T3J665_9GAMM</name>
<evidence type="ECO:0008006" key="3">
    <source>
        <dbReference type="Google" id="ProtNLM"/>
    </source>
</evidence>
<proteinExistence type="predicted"/>
<dbReference type="OrthoDB" id="5890574at2"/>
<evidence type="ECO:0000313" key="1">
    <source>
        <dbReference type="EMBL" id="PSU42834.1"/>
    </source>
</evidence>
<evidence type="ECO:0000313" key="2">
    <source>
        <dbReference type="Proteomes" id="UP000240987"/>
    </source>
</evidence>
<keyword evidence="2" id="KW-1185">Reference proteome</keyword>
<dbReference type="RefSeq" id="WP_107246632.1">
    <property type="nucleotide sequence ID" value="NZ_PYMJ01000063.1"/>
</dbReference>
<sequence length="63" mass="7494">MPKLTNKEFKKIYKDKGWTPSLLAERWGFTNPSRIHQIARDESRAEHYVDALRGLPHIIIKYK</sequence>
<organism evidence="1 2">
    <name type="scientific">Photobacterium frigidiphilum</name>
    <dbReference type="NCBI Taxonomy" id="264736"/>
    <lineage>
        <taxon>Bacteria</taxon>
        <taxon>Pseudomonadati</taxon>
        <taxon>Pseudomonadota</taxon>
        <taxon>Gammaproteobacteria</taxon>
        <taxon>Vibrionales</taxon>
        <taxon>Vibrionaceae</taxon>
        <taxon>Photobacterium</taxon>
    </lineage>
</organism>
<accession>A0A2T3J665</accession>
<dbReference type="EMBL" id="PYMJ01000063">
    <property type="protein sequence ID" value="PSU42834.1"/>
    <property type="molecule type" value="Genomic_DNA"/>
</dbReference>
<dbReference type="AlphaFoldDB" id="A0A2T3J665"/>
<gene>
    <name evidence="1" type="ORF">C9J12_28650</name>
</gene>
<dbReference type="Proteomes" id="UP000240987">
    <property type="component" value="Unassembled WGS sequence"/>
</dbReference>
<protein>
    <recommendedName>
        <fullName evidence="3">Transcriptional regulator</fullName>
    </recommendedName>
</protein>
<reference evidence="1 2" key="1">
    <citation type="submission" date="2018-01" db="EMBL/GenBank/DDBJ databases">
        <title>Whole genome sequencing of Histamine producing bacteria.</title>
        <authorList>
            <person name="Butler K."/>
        </authorList>
    </citation>
    <scope>NUCLEOTIDE SEQUENCE [LARGE SCALE GENOMIC DNA]</scope>
    <source>
        <strain evidence="1 2">JCM 12947</strain>
    </source>
</reference>
<comment type="caution">
    <text evidence="1">The sequence shown here is derived from an EMBL/GenBank/DDBJ whole genome shotgun (WGS) entry which is preliminary data.</text>
</comment>